<dbReference type="RefSeq" id="WP_306633662.1">
    <property type="nucleotide sequence ID" value="NZ_JAUSXB010000001.1"/>
</dbReference>
<feature type="domain" description="Phage head morphogenesis" evidence="1">
    <location>
        <begin position="136"/>
        <end position="263"/>
    </location>
</feature>
<reference evidence="2 3" key="1">
    <citation type="submission" date="2023-07" db="EMBL/GenBank/DDBJ databases">
        <title>Comparative genomics of wheat-associated soil bacteria to identify genetic determinants of phenazine resistance.</title>
        <authorList>
            <person name="Mouncey N."/>
        </authorList>
    </citation>
    <scope>NUCLEOTIDE SEQUENCE [LARGE SCALE GENOMIC DNA]</scope>
    <source>
        <strain evidence="2 3">W1I3</strain>
    </source>
</reference>
<evidence type="ECO:0000313" key="3">
    <source>
        <dbReference type="Proteomes" id="UP001236806"/>
    </source>
</evidence>
<organism evidence="2 3">
    <name type="scientific">Pseudarthrobacter siccitolerans</name>
    <dbReference type="NCBI Taxonomy" id="861266"/>
    <lineage>
        <taxon>Bacteria</taxon>
        <taxon>Bacillati</taxon>
        <taxon>Actinomycetota</taxon>
        <taxon>Actinomycetes</taxon>
        <taxon>Micrococcales</taxon>
        <taxon>Micrococcaceae</taxon>
        <taxon>Pseudarthrobacter</taxon>
    </lineage>
</organism>
<accession>A0ABU0PG55</accession>
<evidence type="ECO:0000313" key="2">
    <source>
        <dbReference type="EMBL" id="MDQ0672946.1"/>
    </source>
</evidence>
<dbReference type="NCBIfam" id="TIGR01641">
    <property type="entry name" value="phageSPP1_gp7"/>
    <property type="match status" value="1"/>
</dbReference>
<name>A0ABU0PG55_9MICC</name>
<proteinExistence type="predicted"/>
<protein>
    <submittedName>
        <fullName evidence="2">SPP1 gp7 family putative phage head morphogenesis protein</fullName>
    </submittedName>
</protein>
<gene>
    <name evidence="2" type="ORF">QFZ36_000507</name>
</gene>
<sequence length="273" mass="30815">MARSLYQDEDERELIGDAFHGIQTKLSNGYQSRFLMKARLHFDMQKVEVLENLPTLAEDKTLKRAPGSLFDKEANLKRLVAFFAPIYTDHVREAGQEAMLLIGLAGFDYEDPYVTDFITNRNGKVSRGIEDETDKQLRTELAAGLAEGESIAELTARVERVYGAAAGFRADRIARTETIRANNFASQAAWKQSDLVEAKEWFTAKDERVCPYCGPMDGKVVELTGRYFNKGDEFQPDEADTPLKLNYEHIEGPPLHSNCRCTLLPVLKDVNEL</sequence>
<dbReference type="EMBL" id="JAUSXB010000001">
    <property type="protein sequence ID" value="MDQ0672946.1"/>
    <property type="molecule type" value="Genomic_DNA"/>
</dbReference>
<dbReference type="Pfam" id="PF04233">
    <property type="entry name" value="Phage_Mu_F"/>
    <property type="match status" value="1"/>
</dbReference>
<dbReference type="Proteomes" id="UP001236806">
    <property type="component" value="Unassembled WGS sequence"/>
</dbReference>
<dbReference type="InterPro" id="IPR006528">
    <property type="entry name" value="Phage_head_morphogenesis_dom"/>
</dbReference>
<comment type="caution">
    <text evidence="2">The sequence shown here is derived from an EMBL/GenBank/DDBJ whole genome shotgun (WGS) entry which is preliminary data.</text>
</comment>
<evidence type="ECO:0000259" key="1">
    <source>
        <dbReference type="Pfam" id="PF04233"/>
    </source>
</evidence>
<keyword evidence="3" id="KW-1185">Reference proteome</keyword>